<protein>
    <submittedName>
        <fullName evidence="1">Uncharacterized protein</fullName>
    </submittedName>
</protein>
<keyword evidence="2" id="KW-1185">Reference proteome</keyword>
<sequence length="54" mass="5746">MITVVGSPRVVLTHVDIGLIAIAPDIVQPDRGGAGAVVCTWFWLGSGTYGQMYR</sequence>
<reference evidence="1" key="2">
    <citation type="submission" date="2020-11" db="EMBL/GenBank/DDBJ databases">
        <authorList>
            <person name="McCartney M.A."/>
            <person name="Auch B."/>
            <person name="Kono T."/>
            <person name="Mallez S."/>
            <person name="Becker A."/>
            <person name="Gohl D.M."/>
            <person name="Silverstein K.A.T."/>
            <person name="Koren S."/>
            <person name="Bechman K.B."/>
            <person name="Herman A."/>
            <person name="Abrahante J.E."/>
            <person name="Garbe J."/>
        </authorList>
    </citation>
    <scope>NUCLEOTIDE SEQUENCE</scope>
    <source>
        <strain evidence="1">Duluth1</strain>
        <tissue evidence="1">Whole animal</tissue>
    </source>
</reference>
<organism evidence="1 2">
    <name type="scientific">Dreissena polymorpha</name>
    <name type="common">Zebra mussel</name>
    <name type="synonym">Mytilus polymorpha</name>
    <dbReference type="NCBI Taxonomy" id="45954"/>
    <lineage>
        <taxon>Eukaryota</taxon>
        <taxon>Metazoa</taxon>
        <taxon>Spiralia</taxon>
        <taxon>Lophotrochozoa</taxon>
        <taxon>Mollusca</taxon>
        <taxon>Bivalvia</taxon>
        <taxon>Autobranchia</taxon>
        <taxon>Heteroconchia</taxon>
        <taxon>Euheterodonta</taxon>
        <taxon>Imparidentia</taxon>
        <taxon>Neoheterodontei</taxon>
        <taxon>Myida</taxon>
        <taxon>Dreissenoidea</taxon>
        <taxon>Dreissenidae</taxon>
        <taxon>Dreissena</taxon>
    </lineage>
</organism>
<comment type="caution">
    <text evidence="1">The sequence shown here is derived from an EMBL/GenBank/DDBJ whole genome shotgun (WGS) entry which is preliminary data.</text>
</comment>
<reference evidence="1" key="1">
    <citation type="journal article" date="2019" name="bioRxiv">
        <title>The Genome of the Zebra Mussel, Dreissena polymorpha: A Resource for Invasive Species Research.</title>
        <authorList>
            <person name="McCartney M.A."/>
            <person name="Auch B."/>
            <person name="Kono T."/>
            <person name="Mallez S."/>
            <person name="Zhang Y."/>
            <person name="Obille A."/>
            <person name="Becker A."/>
            <person name="Abrahante J.E."/>
            <person name="Garbe J."/>
            <person name="Badalamenti J.P."/>
            <person name="Herman A."/>
            <person name="Mangelson H."/>
            <person name="Liachko I."/>
            <person name="Sullivan S."/>
            <person name="Sone E.D."/>
            <person name="Koren S."/>
            <person name="Silverstein K.A.T."/>
            <person name="Beckman K.B."/>
            <person name="Gohl D.M."/>
        </authorList>
    </citation>
    <scope>NUCLEOTIDE SEQUENCE</scope>
    <source>
        <strain evidence="1">Duluth1</strain>
        <tissue evidence="1">Whole animal</tissue>
    </source>
</reference>
<dbReference type="AlphaFoldDB" id="A0A9D4BD26"/>
<dbReference type="EMBL" id="JAIWYP010000055">
    <property type="protein sequence ID" value="KAH3690716.1"/>
    <property type="molecule type" value="Genomic_DNA"/>
</dbReference>
<evidence type="ECO:0000313" key="1">
    <source>
        <dbReference type="EMBL" id="KAH3690716.1"/>
    </source>
</evidence>
<dbReference type="Proteomes" id="UP000828390">
    <property type="component" value="Unassembled WGS sequence"/>
</dbReference>
<proteinExistence type="predicted"/>
<evidence type="ECO:0000313" key="2">
    <source>
        <dbReference type="Proteomes" id="UP000828390"/>
    </source>
</evidence>
<accession>A0A9D4BD26</accession>
<name>A0A9D4BD26_DREPO</name>
<gene>
    <name evidence="1" type="ORF">DPMN_192951</name>
</gene>